<feature type="compositionally biased region" description="Acidic residues" evidence="10">
    <location>
        <begin position="497"/>
        <end position="511"/>
    </location>
</feature>
<evidence type="ECO:0000256" key="7">
    <source>
        <dbReference type="ARBA" id="ARBA00039099"/>
    </source>
</evidence>
<evidence type="ECO:0000313" key="11">
    <source>
        <dbReference type="EMBL" id="KAK2952522.1"/>
    </source>
</evidence>
<protein>
    <recommendedName>
        <fullName evidence="7 9">tRNA (guanine(26)-N(2))-dimethyltransferase</fullName>
        <ecNumber evidence="7 9">2.1.1.216</ecNumber>
    </recommendedName>
</protein>
<feature type="region of interest" description="Disordered" evidence="10">
    <location>
        <begin position="575"/>
        <end position="650"/>
    </location>
</feature>
<proteinExistence type="inferred from homology"/>
<evidence type="ECO:0000256" key="2">
    <source>
        <dbReference type="ARBA" id="ARBA00022603"/>
    </source>
</evidence>
<keyword evidence="5 9" id="KW-0819">tRNA processing</keyword>
<gene>
    <name evidence="11" type="ORF">BLNAU_12487</name>
</gene>
<evidence type="ECO:0000256" key="9">
    <source>
        <dbReference type="PROSITE-ProRule" id="PRU00958"/>
    </source>
</evidence>
<evidence type="ECO:0000313" key="12">
    <source>
        <dbReference type="Proteomes" id="UP001281761"/>
    </source>
</evidence>
<feature type="region of interest" description="Disordered" evidence="10">
    <location>
        <begin position="46"/>
        <end position="75"/>
    </location>
</feature>
<dbReference type="Gene3D" id="3.40.50.150">
    <property type="entry name" value="Vaccinia Virus protein VP39"/>
    <property type="match status" value="1"/>
</dbReference>
<dbReference type="Pfam" id="PF02005">
    <property type="entry name" value="TRM"/>
    <property type="match status" value="1"/>
</dbReference>
<comment type="similarity">
    <text evidence="9">Belongs to the class I-like SAM-binding methyltransferase superfamily. Trm1 family.</text>
</comment>
<feature type="compositionally biased region" description="Basic and acidic residues" evidence="10">
    <location>
        <begin position="512"/>
        <end position="521"/>
    </location>
</feature>
<evidence type="ECO:0000256" key="10">
    <source>
        <dbReference type="SAM" id="MobiDB-lite"/>
    </source>
</evidence>
<feature type="region of interest" description="Disordered" evidence="10">
    <location>
        <begin position="537"/>
        <end position="562"/>
    </location>
</feature>
<dbReference type="Gene3D" id="3.30.56.70">
    <property type="entry name" value="N2,N2-dimethylguanosine tRNA methyltransferase, C-terminal domain"/>
    <property type="match status" value="1"/>
</dbReference>
<reference evidence="11 12" key="1">
    <citation type="journal article" date="2022" name="bioRxiv">
        <title>Genomics of Preaxostyla Flagellates Illuminates Evolutionary Transitions and the Path Towards Mitochondrial Loss.</title>
        <authorList>
            <person name="Novak L.V.F."/>
            <person name="Treitli S.C."/>
            <person name="Pyrih J."/>
            <person name="Halakuc P."/>
            <person name="Pipaliya S.V."/>
            <person name="Vacek V."/>
            <person name="Brzon O."/>
            <person name="Soukal P."/>
            <person name="Eme L."/>
            <person name="Dacks J.B."/>
            <person name="Karnkowska A."/>
            <person name="Elias M."/>
            <person name="Hampl V."/>
        </authorList>
    </citation>
    <scope>NUCLEOTIDE SEQUENCE [LARGE SCALE GENOMIC DNA]</scope>
    <source>
        <strain evidence="11">NAU3</strain>
        <tissue evidence="11">Gut</tissue>
    </source>
</reference>
<accession>A0ABQ9XJB0</accession>
<dbReference type="EMBL" id="JARBJD010000102">
    <property type="protein sequence ID" value="KAK2952522.1"/>
    <property type="molecule type" value="Genomic_DNA"/>
</dbReference>
<organism evidence="11 12">
    <name type="scientific">Blattamonas nauphoetae</name>
    <dbReference type="NCBI Taxonomy" id="2049346"/>
    <lineage>
        <taxon>Eukaryota</taxon>
        <taxon>Metamonada</taxon>
        <taxon>Preaxostyla</taxon>
        <taxon>Oxymonadida</taxon>
        <taxon>Blattamonas</taxon>
    </lineage>
</organism>
<feature type="compositionally biased region" description="Basic and acidic residues" evidence="10">
    <location>
        <begin position="619"/>
        <end position="650"/>
    </location>
</feature>
<evidence type="ECO:0000256" key="5">
    <source>
        <dbReference type="ARBA" id="ARBA00022694"/>
    </source>
</evidence>
<keyword evidence="3 9" id="KW-0808">Transferase</keyword>
<keyword evidence="2 9" id="KW-0489">Methyltransferase</keyword>
<keyword evidence="12" id="KW-1185">Reference proteome</keyword>
<dbReference type="EC" id="2.1.1.216" evidence="7 9"/>
<dbReference type="GO" id="GO:0032259">
    <property type="term" value="P:methylation"/>
    <property type="evidence" value="ECO:0007669"/>
    <property type="project" value="UniProtKB-KW"/>
</dbReference>
<dbReference type="InterPro" id="IPR042296">
    <property type="entry name" value="tRNA_met_Trm1_C"/>
</dbReference>
<dbReference type="GO" id="GO:0160104">
    <property type="term" value="F:tRNA (guanine(26)-N2)-dimethyltransferase activity"/>
    <property type="evidence" value="ECO:0007669"/>
    <property type="project" value="UniProtKB-EC"/>
</dbReference>
<name>A0ABQ9XJB0_9EUKA</name>
<dbReference type="PROSITE" id="PS51626">
    <property type="entry name" value="SAM_MT_TRM1"/>
    <property type="match status" value="1"/>
</dbReference>
<comment type="catalytic activity">
    <reaction evidence="8 9">
        <text>guanosine(26) in tRNA + 2 S-adenosyl-L-methionine = N(2)-dimethylguanosine(26) in tRNA + 2 S-adenosyl-L-homocysteine + 2 H(+)</text>
        <dbReference type="Rhea" id="RHEA:43140"/>
        <dbReference type="Rhea" id="RHEA-COMP:10359"/>
        <dbReference type="Rhea" id="RHEA-COMP:10360"/>
        <dbReference type="ChEBI" id="CHEBI:15378"/>
        <dbReference type="ChEBI" id="CHEBI:57856"/>
        <dbReference type="ChEBI" id="CHEBI:59789"/>
        <dbReference type="ChEBI" id="CHEBI:74269"/>
        <dbReference type="ChEBI" id="CHEBI:74513"/>
        <dbReference type="EC" id="2.1.1.216"/>
    </reaction>
</comment>
<feature type="region of interest" description="Disordered" evidence="10">
    <location>
        <begin position="488"/>
        <end position="524"/>
    </location>
</feature>
<evidence type="ECO:0000256" key="4">
    <source>
        <dbReference type="ARBA" id="ARBA00022691"/>
    </source>
</evidence>
<sequence length="650" mass="72949">MSDFIQEGKAKILAGKDVFYNPVQCFNRDMSILAAMVVSNDMESEWNERQEKKASQKTKALQSQTHKQKSTNDTLLEEGEKRLCLNDDLPDPTQFPGLSLLDALAASGLRALRYFSEIPQIHTATANDFDEDAVKAINDNITLNNFDRNRFHAHQGDATFFMNSAKNSHQYFDIIDLDPYGTAAPFLDSAILCLSEGGFLSVTCTDMGVLAGNHVDACFNKYGVVPHKAKYCHEMAIRILLSCVAQHAARHGKYIVPLMSLSVDFYVRCFLRVFTSPSKSKNTACKLSHMYQCNTCPAFWLQPLAQCTISNKSQRDQRKHAGEDIHVTYKYKVVPSFPFDFNVVDGEIRCGCCHYGRILSGGPIWSERIHDPVFVQKMVAILRVADDGTGTNIPPIQPIFQTKKRMLGTLGVIGRELEDNPFYYSFHDLCGFFRMSPVSPMLLAIFLIQNGYKVSNSHTAPVHIKTSAPPQVVFDFFRHIIRLRQPERLNEVPAPDAAEESSSESEKENDEEQKHPVQAKEGKRKGLSPAVVFLVNTNTTTNPPNLEEFELISGNTDTPIPPRLADLKAQLQTNMSFSSNEKGKNDDPTSLLPRPRFIPAPKGFGPKAKAHKGPVSQARLEKQQKKEDEKKAKRQAIKDHYEQLYGKKGE</sequence>
<evidence type="ECO:0000256" key="3">
    <source>
        <dbReference type="ARBA" id="ARBA00022679"/>
    </source>
</evidence>
<evidence type="ECO:0000256" key="8">
    <source>
        <dbReference type="ARBA" id="ARBA00051897"/>
    </source>
</evidence>
<dbReference type="Proteomes" id="UP001281761">
    <property type="component" value="Unassembled WGS sequence"/>
</dbReference>
<dbReference type="InterPro" id="IPR002905">
    <property type="entry name" value="Trm1"/>
</dbReference>
<evidence type="ECO:0000256" key="1">
    <source>
        <dbReference type="ARBA" id="ARBA00022555"/>
    </source>
</evidence>
<dbReference type="SUPFAM" id="SSF53335">
    <property type="entry name" value="S-adenosyl-L-methionine-dependent methyltransferases"/>
    <property type="match status" value="1"/>
</dbReference>
<comment type="caution">
    <text evidence="11">The sequence shown here is derived from an EMBL/GenBank/DDBJ whole genome shotgun (WGS) entry which is preliminary data.</text>
</comment>
<dbReference type="NCBIfam" id="TIGR00308">
    <property type="entry name" value="TRM1"/>
    <property type="match status" value="1"/>
</dbReference>
<dbReference type="InterPro" id="IPR029063">
    <property type="entry name" value="SAM-dependent_MTases_sf"/>
</dbReference>
<keyword evidence="6 9" id="KW-0694">RNA-binding</keyword>
<keyword evidence="1 9" id="KW-0820">tRNA-binding</keyword>
<dbReference type="PANTHER" id="PTHR10631">
    <property type="entry name" value="N 2 ,N 2 -DIMETHYLGUANOSINE TRNA METHYLTRANSFERASE"/>
    <property type="match status" value="1"/>
</dbReference>
<evidence type="ECO:0000256" key="6">
    <source>
        <dbReference type="ARBA" id="ARBA00022884"/>
    </source>
</evidence>
<keyword evidence="4 9" id="KW-0949">S-adenosyl-L-methionine</keyword>
<dbReference type="PANTHER" id="PTHR10631:SF3">
    <property type="entry name" value="TRNA (GUANINE(26)-N(2))-DIMETHYLTRANSFERASE"/>
    <property type="match status" value="1"/>
</dbReference>